<evidence type="ECO:0000259" key="1">
    <source>
        <dbReference type="Pfam" id="PF01902"/>
    </source>
</evidence>
<dbReference type="Gene3D" id="3.90.1490.10">
    <property type="entry name" value="putative n-type atp pyrophosphatase, domain 2"/>
    <property type="match status" value="1"/>
</dbReference>
<dbReference type="Pfam" id="PF01902">
    <property type="entry name" value="Diphthami_syn_2"/>
    <property type="match status" value="1"/>
</dbReference>
<dbReference type="AlphaFoldDB" id="A0A2H1EBE5"/>
<dbReference type="EMBL" id="LT634361">
    <property type="protein sequence ID" value="SFZ83868.1"/>
    <property type="molecule type" value="Genomic_DNA"/>
</dbReference>
<proteinExistence type="predicted"/>
<evidence type="ECO:0000313" key="2">
    <source>
        <dbReference type="EMBL" id="SFZ83868.1"/>
    </source>
</evidence>
<protein>
    <recommendedName>
        <fullName evidence="1">Diphthamide synthase domain-containing protein</fullName>
    </recommendedName>
</protein>
<dbReference type="KEGG" id="tmar:MARIT_2309"/>
<dbReference type="SUPFAM" id="SSF52402">
    <property type="entry name" value="Adenine nucleotide alpha hydrolases-like"/>
    <property type="match status" value="1"/>
</dbReference>
<dbReference type="CDD" id="cd01994">
    <property type="entry name" value="AANH_PF0828-like"/>
    <property type="match status" value="1"/>
</dbReference>
<evidence type="ECO:0000313" key="3">
    <source>
        <dbReference type="Proteomes" id="UP000231564"/>
    </source>
</evidence>
<dbReference type="GeneID" id="47723782"/>
<dbReference type="InterPro" id="IPR014729">
    <property type="entry name" value="Rossmann-like_a/b/a_fold"/>
</dbReference>
<accession>A0A2H1EBE5</accession>
<sequence>MKKAYFNWSSGKDAAYALYQILQGNSYQVTTLVTNVNQDYQRVSMHGLHESLLEAQAKSIGIPLEKIYLPANVTMDLYNEKMREKTTRLKLEGLEHGIFGDIFLEDLRQYRDEKLKEVGITGVYPLWKQDTKQLLKAFLALGFKAITVCVNATLLGKEFVGRVIDEEFISQLPDGVDVCGENGEFHTFCFEGPIFQKPIRFEIGEKVLKSYRLEEETSENCYQNTTTKPPKSTSTGFWYCDLKLLP</sequence>
<organism evidence="2 3">
    <name type="scientific">Tenacibaculum maritimum NCIMB 2154</name>
    <dbReference type="NCBI Taxonomy" id="1349785"/>
    <lineage>
        <taxon>Bacteria</taxon>
        <taxon>Pseudomonadati</taxon>
        <taxon>Bacteroidota</taxon>
        <taxon>Flavobacteriia</taxon>
        <taxon>Flavobacteriales</taxon>
        <taxon>Flavobacteriaceae</taxon>
        <taxon>Tenacibaculum</taxon>
    </lineage>
</organism>
<keyword evidence="3" id="KW-1185">Reference proteome</keyword>
<dbReference type="PIRSF" id="PIRSF039123">
    <property type="entry name" value="Diphthamide_synthase"/>
    <property type="match status" value="1"/>
</dbReference>
<gene>
    <name evidence="2" type="ORF">MARIT_2309</name>
</gene>
<dbReference type="RefSeq" id="WP_100211542.1">
    <property type="nucleotide sequence ID" value="NZ_CP138495.1"/>
</dbReference>
<feature type="domain" description="Diphthamide synthase" evidence="1">
    <location>
        <begin position="7"/>
        <end position="204"/>
    </location>
</feature>
<dbReference type="STRING" id="1349785.GCA_000509405_02164"/>
<dbReference type="InterPro" id="IPR030662">
    <property type="entry name" value="DPH6/MJ0570"/>
</dbReference>
<dbReference type="OrthoDB" id="3572539at2"/>
<dbReference type="NCBIfam" id="TIGR00290">
    <property type="entry name" value="MJ0570_dom"/>
    <property type="match status" value="1"/>
</dbReference>
<dbReference type="InterPro" id="IPR002761">
    <property type="entry name" value="Diphthami_syn_dom"/>
</dbReference>
<name>A0A2H1EBE5_9FLAO</name>
<dbReference type="Gene3D" id="3.40.50.620">
    <property type="entry name" value="HUPs"/>
    <property type="match status" value="1"/>
</dbReference>
<reference evidence="2 3" key="1">
    <citation type="submission" date="2016-11" db="EMBL/GenBank/DDBJ databases">
        <authorList>
            <person name="Jaros S."/>
            <person name="Januszkiewicz K."/>
            <person name="Wedrychowicz H."/>
        </authorList>
    </citation>
    <scope>NUCLEOTIDE SEQUENCE [LARGE SCALE GENOMIC DNA]</scope>
    <source>
        <strain evidence="2">NCIMB 2154T</strain>
    </source>
</reference>
<dbReference type="Proteomes" id="UP000231564">
    <property type="component" value="Chromosome MARIT"/>
</dbReference>